<evidence type="ECO:0000313" key="1">
    <source>
        <dbReference type="EMBL" id="CAG8802115.1"/>
    </source>
</evidence>
<evidence type="ECO:0000313" key="2">
    <source>
        <dbReference type="Proteomes" id="UP000789759"/>
    </source>
</evidence>
<dbReference type="EMBL" id="CAJVQA010031805">
    <property type="protein sequence ID" value="CAG8802115.1"/>
    <property type="molecule type" value="Genomic_DNA"/>
</dbReference>
<proteinExistence type="predicted"/>
<dbReference type="Proteomes" id="UP000789759">
    <property type="component" value="Unassembled WGS sequence"/>
</dbReference>
<accession>A0A9N9P941</accession>
<comment type="caution">
    <text evidence="1">The sequence shown here is derived from an EMBL/GenBank/DDBJ whole genome shotgun (WGS) entry which is preliminary data.</text>
</comment>
<reference evidence="1" key="1">
    <citation type="submission" date="2021-06" db="EMBL/GenBank/DDBJ databases">
        <authorList>
            <person name="Kallberg Y."/>
            <person name="Tangrot J."/>
            <person name="Rosling A."/>
        </authorList>
    </citation>
    <scope>NUCLEOTIDE SEQUENCE</scope>
    <source>
        <strain evidence="1">FL966</strain>
    </source>
</reference>
<protein>
    <submittedName>
        <fullName evidence="1">5972_t:CDS:1</fullName>
    </submittedName>
</protein>
<dbReference type="OrthoDB" id="10052789at2759"/>
<keyword evidence="2" id="KW-1185">Reference proteome</keyword>
<sequence length="108" mass="12970">MFCWSHKLPQQFAVLEADVSEEKIVEIDESKLGKCKYNKGKKVKGQWVFGGVKRESDKMFLISYGTIKELYNTYFLEYMWRRHFIKDNYDAFNKLVEHIVLYSKNLEE</sequence>
<gene>
    <name evidence="1" type="ORF">CPELLU_LOCUS17792</name>
</gene>
<name>A0A9N9P941_9GLOM</name>
<dbReference type="AlphaFoldDB" id="A0A9N9P941"/>
<organism evidence="1 2">
    <name type="scientific">Cetraspora pellucida</name>
    <dbReference type="NCBI Taxonomy" id="1433469"/>
    <lineage>
        <taxon>Eukaryota</taxon>
        <taxon>Fungi</taxon>
        <taxon>Fungi incertae sedis</taxon>
        <taxon>Mucoromycota</taxon>
        <taxon>Glomeromycotina</taxon>
        <taxon>Glomeromycetes</taxon>
        <taxon>Diversisporales</taxon>
        <taxon>Gigasporaceae</taxon>
        <taxon>Cetraspora</taxon>
    </lineage>
</organism>
<feature type="non-terminal residue" evidence="1">
    <location>
        <position position="108"/>
    </location>
</feature>